<keyword evidence="7" id="KW-1185">Reference proteome</keyword>
<dbReference type="InterPro" id="IPR002781">
    <property type="entry name" value="TM_pro_TauE-like"/>
</dbReference>
<dbReference type="EMBL" id="PDUD01000017">
    <property type="protein sequence ID" value="PHN06586.1"/>
    <property type="molecule type" value="Genomic_DNA"/>
</dbReference>
<dbReference type="RefSeq" id="WP_099149842.1">
    <property type="nucleotide sequence ID" value="NZ_PDUD01000017.1"/>
</dbReference>
<gene>
    <name evidence="6" type="ORF">CRP01_09785</name>
</gene>
<dbReference type="InterPro" id="IPR051598">
    <property type="entry name" value="TSUP/Inactive_protease-like"/>
</dbReference>
<feature type="transmembrane region" description="Helical" evidence="5">
    <location>
        <begin position="6"/>
        <end position="39"/>
    </location>
</feature>
<feature type="transmembrane region" description="Helical" evidence="5">
    <location>
        <begin position="138"/>
        <end position="163"/>
    </location>
</feature>
<feature type="transmembrane region" description="Helical" evidence="5">
    <location>
        <begin position="99"/>
        <end position="117"/>
    </location>
</feature>
<dbReference type="Proteomes" id="UP000223913">
    <property type="component" value="Unassembled WGS sequence"/>
</dbReference>
<comment type="caution">
    <text evidence="6">The sequence shown here is derived from an EMBL/GenBank/DDBJ whole genome shotgun (WGS) entry which is preliminary data.</text>
</comment>
<keyword evidence="4 5" id="KW-0472">Membrane</keyword>
<dbReference type="Pfam" id="PF01925">
    <property type="entry name" value="TauE"/>
    <property type="match status" value="1"/>
</dbReference>
<feature type="transmembrane region" description="Helical" evidence="5">
    <location>
        <begin position="73"/>
        <end position="93"/>
    </location>
</feature>
<evidence type="ECO:0000256" key="2">
    <source>
        <dbReference type="ARBA" id="ARBA00022692"/>
    </source>
</evidence>
<feature type="transmembrane region" description="Helical" evidence="5">
    <location>
        <begin position="175"/>
        <end position="195"/>
    </location>
</feature>
<feature type="transmembrane region" description="Helical" evidence="5">
    <location>
        <begin position="227"/>
        <end position="246"/>
    </location>
</feature>
<comment type="similarity">
    <text evidence="5">Belongs to the 4-toluene sulfonate uptake permease (TSUP) (TC 2.A.102) family.</text>
</comment>
<evidence type="ECO:0000256" key="1">
    <source>
        <dbReference type="ARBA" id="ARBA00004141"/>
    </source>
</evidence>
<feature type="transmembrane region" description="Helical" evidence="5">
    <location>
        <begin position="202"/>
        <end position="221"/>
    </location>
</feature>
<dbReference type="PANTHER" id="PTHR43701:SF2">
    <property type="entry name" value="MEMBRANE TRANSPORTER PROTEIN YJNA-RELATED"/>
    <property type="match status" value="1"/>
</dbReference>
<accession>A0A2D0NDZ1</accession>
<proteinExistence type="inferred from homology"/>
<dbReference type="AlphaFoldDB" id="A0A2D0NDZ1"/>
<name>A0A2D0NDZ1_FLAN2</name>
<sequence length="247" mass="26646">MEITKIIAALFVGIFAGFIGAMVGSGGLISIPFLIFLGLPPQVAIATHKFGSAGLKIGAAVKFWKTKYIHWQYFLPFSIMGFVAAIVGAQILLSIDKELLSRMVAILLILVLPLIFLNKEAGVIHRTTSTLKRGFGYFLYFLAQIFGAFFGGGAATMVFYILMTFFGLTIVEASATTMLPSLITSLVALIIFGINDLLNYQIGLLIFLGMLTGGWLGAHVAIKKGNIWVKALFAITVVFSAIKLLLG</sequence>
<evidence type="ECO:0000313" key="7">
    <source>
        <dbReference type="Proteomes" id="UP000223913"/>
    </source>
</evidence>
<organism evidence="6 7">
    <name type="scientific">Flavilitoribacter nigricans (strain ATCC 23147 / DSM 23189 / NBRC 102662 / NCIMB 1420 / SS-2)</name>
    <name type="common">Lewinella nigricans</name>
    <dbReference type="NCBI Taxonomy" id="1122177"/>
    <lineage>
        <taxon>Bacteria</taxon>
        <taxon>Pseudomonadati</taxon>
        <taxon>Bacteroidota</taxon>
        <taxon>Saprospiria</taxon>
        <taxon>Saprospirales</taxon>
        <taxon>Lewinellaceae</taxon>
        <taxon>Flavilitoribacter</taxon>
    </lineage>
</organism>
<comment type="subcellular location">
    <subcellularLocation>
        <location evidence="5">Cell membrane</location>
        <topology evidence="5">Multi-pass membrane protein</topology>
    </subcellularLocation>
    <subcellularLocation>
        <location evidence="1">Membrane</location>
        <topology evidence="1">Multi-pass membrane protein</topology>
    </subcellularLocation>
</comment>
<keyword evidence="5" id="KW-1003">Cell membrane</keyword>
<dbReference type="GO" id="GO:0005886">
    <property type="term" value="C:plasma membrane"/>
    <property type="evidence" value="ECO:0007669"/>
    <property type="project" value="UniProtKB-SubCell"/>
</dbReference>
<dbReference type="OrthoDB" id="554695at2"/>
<dbReference type="PANTHER" id="PTHR43701">
    <property type="entry name" value="MEMBRANE TRANSPORTER PROTEIN MJ0441-RELATED"/>
    <property type="match status" value="1"/>
</dbReference>
<evidence type="ECO:0000256" key="3">
    <source>
        <dbReference type="ARBA" id="ARBA00022989"/>
    </source>
</evidence>
<reference evidence="6 7" key="1">
    <citation type="submission" date="2017-10" db="EMBL/GenBank/DDBJ databases">
        <title>The draft genome sequence of Lewinella nigricans NBRC 102662.</title>
        <authorList>
            <person name="Wang K."/>
        </authorList>
    </citation>
    <scope>NUCLEOTIDE SEQUENCE [LARGE SCALE GENOMIC DNA]</scope>
    <source>
        <strain evidence="6 7">NBRC 102662</strain>
    </source>
</reference>
<keyword evidence="2 5" id="KW-0812">Transmembrane</keyword>
<keyword evidence="3 5" id="KW-1133">Transmembrane helix</keyword>
<evidence type="ECO:0000256" key="5">
    <source>
        <dbReference type="RuleBase" id="RU363041"/>
    </source>
</evidence>
<protein>
    <recommendedName>
        <fullName evidence="5">Probable membrane transporter protein</fullName>
    </recommendedName>
</protein>
<evidence type="ECO:0000256" key="4">
    <source>
        <dbReference type="ARBA" id="ARBA00023136"/>
    </source>
</evidence>
<evidence type="ECO:0000313" key="6">
    <source>
        <dbReference type="EMBL" id="PHN06586.1"/>
    </source>
</evidence>